<gene>
    <name evidence="4" type="ORF">SAMEA4535761_00517</name>
</gene>
<reference evidence="4 5" key="1">
    <citation type="submission" date="2017-06" db="EMBL/GenBank/DDBJ databases">
        <authorList>
            <consortium name="Pathogen Informatics"/>
        </authorList>
    </citation>
    <scope>NUCLEOTIDE SEQUENCE [LARGE SCALE GENOMIC DNA]</scope>
    <source>
        <strain evidence="4 5">NCTC13015</strain>
    </source>
</reference>
<keyword evidence="2" id="KW-0472">Membrane</keyword>
<keyword evidence="2" id="KW-0812">Transmembrane</keyword>
<dbReference type="AlphaFoldDB" id="A0A239YJE3"/>
<evidence type="ECO:0000313" key="4">
    <source>
        <dbReference type="EMBL" id="SNV59391.1"/>
    </source>
</evidence>
<organism evidence="4 5">
    <name type="scientific">Corynebacterium imitans</name>
    <dbReference type="NCBI Taxonomy" id="156978"/>
    <lineage>
        <taxon>Bacteria</taxon>
        <taxon>Bacillati</taxon>
        <taxon>Actinomycetota</taxon>
        <taxon>Actinomycetes</taxon>
        <taxon>Mycobacteriales</taxon>
        <taxon>Corynebacteriaceae</taxon>
        <taxon>Corynebacterium</taxon>
    </lineage>
</organism>
<evidence type="ECO:0000259" key="3">
    <source>
        <dbReference type="Pfam" id="PF04024"/>
    </source>
</evidence>
<dbReference type="InterPro" id="IPR007168">
    <property type="entry name" value="Phageshock_PspC_N"/>
</dbReference>
<feature type="compositionally biased region" description="Polar residues" evidence="1">
    <location>
        <begin position="190"/>
        <end position="210"/>
    </location>
</feature>
<evidence type="ECO:0000256" key="1">
    <source>
        <dbReference type="SAM" id="MobiDB-lite"/>
    </source>
</evidence>
<feature type="region of interest" description="Disordered" evidence="1">
    <location>
        <begin position="169"/>
        <end position="221"/>
    </location>
</feature>
<feature type="region of interest" description="Disordered" evidence="1">
    <location>
        <begin position="227"/>
        <end position="246"/>
    </location>
</feature>
<name>A0A239YJE3_9CORY</name>
<accession>A0A239YJE3</accession>
<feature type="transmembrane region" description="Helical" evidence="2">
    <location>
        <begin position="252"/>
        <end position="270"/>
    </location>
</feature>
<protein>
    <submittedName>
        <fullName evidence="4">Hypothetical membrane protein</fullName>
    </submittedName>
</protein>
<keyword evidence="2" id="KW-1133">Transmembrane helix</keyword>
<dbReference type="Pfam" id="PF04024">
    <property type="entry name" value="PspC"/>
    <property type="match status" value="1"/>
</dbReference>
<dbReference type="Proteomes" id="UP000215374">
    <property type="component" value="Chromosome 1"/>
</dbReference>
<feature type="transmembrane region" description="Helical" evidence="2">
    <location>
        <begin position="140"/>
        <end position="158"/>
    </location>
</feature>
<evidence type="ECO:0000256" key="2">
    <source>
        <dbReference type="SAM" id="Phobius"/>
    </source>
</evidence>
<sequence>MVAPSFPRDNGGMDTTNTFSKMWASRPPRIPKDQGGKAVIAGVAEGFGTRFNIDPVIIRIAFVALTLCFGGGVFLYLLCWINMPRFGVPFSPLSALATGEGNVARESETGKDERSLAIWLLIGIVIFFPSLSYASDGTTVYSAVLTFALFGLGWYLLYQRCPEPPAGLLVPQQGRPLDDAHPSPAPDADTNTGTPSESPYAQSATANLSTPPDFPHPAAPPEWDPLGAAPGLWHLPDPSEPTPEPAQTKKRYWLWIPVAIVATAAILWAIPVLSMLRTSAIGDYGVANVSAYSAEAMREYKHNIGEARIDISRIEPLDEPVTIELRNGIGKIDLKLPNDVPFVVNCDATIGSANCPEGKQNADKDGELLTINVKQRIGSVSADY</sequence>
<evidence type="ECO:0000313" key="5">
    <source>
        <dbReference type="Proteomes" id="UP000215374"/>
    </source>
</evidence>
<feature type="transmembrane region" description="Helical" evidence="2">
    <location>
        <begin position="56"/>
        <end position="81"/>
    </location>
</feature>
<feature type="domain" description="Phage shock protein PspC N-terminal" evidence="3">
    <location>
        <begin position="38"/>
        <end position="84"/>
    </location>
</feature>
<feature type="transmembrane region" description="Helical" evidence="2">
    <location>
        <begin position="116"/>
        <end position="134"/>
    </location>
</feature>
<feature type="compositionally biased region" description="Pro residues" evidence="1">
    <location>
        <begin position="212"/>
        <end position="221"/>
    </location>
</feature>
<dbReference type="EMBL" id="LT906467">
    <property type="protein sequence ID" value="SNV59391.1"/>
    <property type="molecule type" value="Genomic_DNA"/>
</dbReference>
<proteinExistence type="predicted"/>